<keyword evidence="2" id="KW-1185">Reference proteome</keyword>
<name>A0A4Y2PCA3_ARAVE</name>
<organism evidence="1 2">
    <name type="scientific">Araneus ventricosus</name>
    <name type="common">Orbweaver spider</name>
    <name type="synonym">Epeira ventricosa</name>
    <dbReference type="NCBI Taxonomy" id="182803"/>
    <lineage>
        <taxon>Eukaryota</taxon>
        <taxon>Metazoa</taxon>
        <taxon>Ecdysozoa</taxon>
        <taxon>Arthropoda</taxon>
        <taxon>Chelicerata</taxon>
        <taxon>Arachnida</taxon>
        <taxon>Araneae</taxon>
        <taxon>Araneomorphae</taxon>
        <taxon>Entelegynae</taxon>
        <taxon>Araneoidea</taxon>
        <taxon>Araneidae</taxon>
        <taxon>Araneus</taxon>
    </lineage>
</organism>
<dbReference type="AlphaFoldDB" id="A0A4Y2PCA3"/>
<sequence>MEKSTGTSVAGLQDSSFRYFKSRQGRLSGQVTAGKRPGCSEPLSPLEVAASPALRGKGASHGRTYGFTFYETVASTRANSFKLPLSYSRDIRLFKGSLLSTHSLENRKRQLSFHMSSIRVHSLPRDHCHNANFFGLKKKPRHPLLSRSCHQNPVSKIFFFLLPKSCPLLRQALSLLYKNQMSCQAFPSSLLPEPKVKLFSIGKA</sequence>
<dbReference type="EMBL" id="BGPR01010914">
    <property type="protein sequence ID" value="GBN48699.1"/>
    <property type="molecule type" value="Genomic_DNA"/>
</dbReference>
<evidence type="ECO:0000313" key="1">
    <source>
        <dbReference type="EMBL" id="GBN48699.1"/>
    </source>
</evidence>
<evidence type="ECO:0000313" key="2">
    <source>
        <dbReference type="Proteomes" id="UP000499080"/>
    </source>
</evidence>
<proteinExistence type="predicted"/>
<accession>A0A4Y2PCA3</accession>
<protein>
    <submittedName>
        <fullName evidence="1">Uncharacterized protein</fullName>
    </submittedName>
</protein>
<dbReference type="Proteomes" id="UP000499080">
    <property type="component" value="Unassembled WGS sequence"/>
</dbReference>
<comment type="caution">
    <text evidence="1">The sequence shown here is derived from an EMBL/GenBank/DDBJ whole genome shotgun (WGS) entry which is preliminary data.</text>
</comment>
<gene>
    <name evidence="1" type="ORF">AVEN_222030_1</name>
</gene>
<reference evidence="1 2" key="1">
    <citation type="journal article" date="2019" name="Sci. Rep.">
        <title>Orb-weaving spider Araneus ventricosus genome elucidates the spidroin gene catalogue.</title>
        <authorList>
            <person name="Kono N."/>
            <person name="Nakamura H."/>
            <person name="Ohtoshi R."/>
            <person name="Moran D.A.P."/>
            <person name="Shinohara A."/>
            <person name="Yoshida Y."/>
            <person name="Fujiwara M."/>
            <person name="Mori M."/>
            <person name="Tomita M."/>
            <person name="Arakawa K."/>
        </authorList>
    </citation>
    <scope>NUCLEOTIDE SEQUENCE [LARGE SCALE GENOMIC DNA]</scope>
</reference>